<dbReference type="InterPro" id="IPR011992">
    <property type="entry name" value="EF-hand-dom_pair"/>
</dbReference>
<gene>
    <name evidence="1" type="ORF">RFI_01389</name>
</gene>
<evidence type="ECO:0000313" key="1">
    <source>
        <dbReference type="EMBL" id="ETO35672.1"/>
    </source>
</evidence>
<dbReference type="Gene3D" id="1.10.238.10">
    <property type="entry name" value="EF-hand"/>
    <property type="match status" value="1"/>
</dbReference>
<sequence length="251" mass="28842">MGNFGPCFGLGSSKKEKLLPKDVPEQKTDVASKVVSVSVDNEDTEEFDEFKRTISQAFWAFSGYSKFKKTNIYLRQNEISKFLEICNITEPSEEVIFHEMDSEIVDNQISYSEFVNYFCDPNTNPGCYSLQKYMEQQTNFQILREALRILEVCNSLLDESSNAPHANTGTPNNNKSEFTGRITYKQFQKFADELLHLDPGQTEELWYQIDADDSGDIRIDELFDWLKTQLLKGQIEKDETTGALTLNQQQS</sequence>
<dbReference type="Proteomes" id="UP000023152">
    <property type="component" value="Unassembled WGS sequence"/>
</dbReference>
<comment type="caution">
    <text evidence="1">The sequence shown here is derived from an EMBL/GenBank/DDBJ whole genome shotgun (WGS) entry which is preliminary data.</text>
</comment>
<organism evidence="1 2">
    <name type="scientific">Reticulomyxa filosa</name>
    <dbReference type="NCBI Taxonomy" id="46433"/>
    <lineage>
        <taxon>Eukaryota</taxon>
        <taxon>Sar</taxon>
        <taxon>Rhizaria</taxon>
        <taxon>Retaria</taxon>
        <taxon>Foraminifera</taxon>
        <taxon>Monothalamids</taxon>
        <taxon>Reticulomyxidae</taxon>
        <taxon>Reticulomyxa</taxon>
    </lineage>
</organism>
<protein>
    <recommendedName>
        <fullName evidence="3">EF-hand domain-containing protein</fullName>
    </recommendedName>
</protein>
<proteinExistence type="predicted"/>
<dbReference type="AlphaFoldDB" id="X6PDC1"/>
<evidence type="ECO:0008006" key="3">
    <source>
        <dbReference type="Google" id="ProtNLM"/>
    </source>
</evidence>
<name>X6PDC1_RETFI</name>
<reference evidence="1 2" key="1">
    <citation type="journal article" date="2013" name="Curr. Biol.">
        <title>The Genome of the Foraminiferan Reticulomyxa filosa.</title>
        <authorList>
            <person name="Glockner G."/>
            <person name="Hulsmann N."/>
            <person name="Schleicher M."/>
            <person name="Noegel A.A."/>
            <person name="Eichinger L."/>
            <person name="Gallinger C."/>
            <person name="Pawlowski J."/>
            <person name="Sierra R."/>
            <person name="Euteneuer U."/>
            <person name="Pillet L."/>
            <person name="Moustafa A."/>
            <person name="Platzer M."/>
            <person name="Groth M."/>
            <person name="Szafranski K."/>
            <person name="Schliwa M."/>
        </authorList>
    </citation>
    <scope>NUCLEOTIDE SEQUENCE [LARGE SCALE GENOMIC DNA]</scope>
</reference>
<dbReference type="EMBL" id="ASPP01001416">
    <property type="protein sequence ID" value="ETO35672.1"/>
    <property type="molecule type" value="Genomic_DNA"/>
</dbReference>
<accession>X6PDC1</accession>
<evidence type="ECO:0000313" key="2">
    <source>
        <dbReference type="Proteomes" id="UP000023152"/>
    </source>
</evidence>
<keyword evidence="2" id="KW-1185">Reference proteome</keyword>
<dbReference type="SUPFAM" id="SSF47473">
    <property type="entry name" value="EF-hand"/>
    <property type="match status" value="1"/>
</dbReference>